<dbReference type="PANTHER" id="PTHR47755:SF1">
    <property type="entry name" value="CELL DIVISION PROTEIN FTSX"/>
    <property type="match status" value="1"/>
</dbReference>
<keyword evidence="8 10" id="KW-0472">Membrane</keyword>
<evidence type="ECO:0000259" key="13">
    <source>
        <dbReference type="Pfam" id="PF18075"/>
    </source>
</evidence>
<evidence type="ECO:0000256" key="6">
    <source>
        <dbReference type="ARBA" id="ARBA00022692"/>
    </source>
</evidence>
<evidence type="ECO:0000313" key="14">
    <source>
        <dbReference type="EMBL" id="OGY56167.1"/>
    </source>
</evidence>
<comment type="similarity">
    <text evidence="2 10">Belongs to the ABC-4 integral membrane protein family. FtsX subfamily.</text>
</comment>
<dbReference type="GO" id="GO:0005886">
    <property type="term" value="C:plasma membrane"/>
    <property type="evidence" value="ECO:0007669"/>
    <property type="project" value="UniProtKB-SubCell"/>
</dbReference>
<sequence>MFTNLYRLLRYSFQSFWRQRLLSMATMMVILLVLMVFQGIFVFGAVGEAALTSIKEKIDVSVFFNVDVPEDRILDLRRQIEGELEEVREITYISKDEALNQFKERHKSDEAIQQALEELGDNPLSASLNIKTDETEQLPVVAAYLKNIVPEEVVDEISYNEDNKAVIDRLTAIIGVSEFAGLILALFLAIVAILVAFNTILLGIYSNRDEVAIMRLVGAPNVFIRGPFVGLGVIYGFLTATLVTLLTIPLVYLISPYATLFVPGFDLVAWFWGGFIWLYLGQIGIGISIGVISSMIAINRYLSI</sequence>
<dbReference type="EMBL" id="MHIS01000020">
    <property type="protein sequence ID" value="OGY56167.1"/>
    <property type="molecule type" value="Genomic_DNA"/>
</dbReference>
<evidence type="ECO:0000256" key="3">
    <source>
        <dbReference type="ARBA" id="ARBA00021907"/>
    </source>
</evidence>
<keyword evidence="7 11" id="KW-1133">Transmembrane helix</keyword>
<organism evidence="14 15">
    <name type="scientific">Candidatus Colwellbacteria bacterium GWA2_46_10</name>
    <dbReference type="NCBI Taxonomy" id="1797684"/>
    <lineage>
        <taxon>Bacteria</taxon>
        <taxon>Candidatus Colwelliibacteriota</taxon>
    </lineage>
</organism>
<dbReference type="Pfam" id="PF18075">
    <property type="entry name" value="FtsX_ECD"/>
    <property type="match status" value="1"/>
</dbReference>
<dbReference type="PANTHER" id="PTHR47755">
    <property type="entry name" value="CELL DIVISION PROTEIN FTSX"/>
    <property type="match status" value="1"/>
</dbReference>
<comment type="subcellular location">
    <subcellularLocation>
        <location evidence="1">Cell membrane</location>
        <topology evidence="1">Multi-pass membrane protein</topology>
    </subcellularLocation>
</comment>
<evidence type="ECO:0000256" key="9">
    <source>
        <dbReference type="ARBA" id="ARBA00023306"/>
    </source>
</evidence>
<dbReference type="Proteomes" id="UP000178179">
    <property type="component" value="Unassembled WGS sequence"/>
</dbReference>
<evidence type="ECO:0000256" key="4">
    <source>
        <dbReference type="ARBA" id="ARBA00022475"/>
    </source>
</evidence>
<evidence type="ECO:0000313" key="15">
    <source>
        <dbReference type="Proteomes" id="UP000178179"/>
    </source>
</evidence>
<evidence type="ECO:0000256" key="7">
    <source>
        <dbReference type="ARBA" id="ARBA00022989"/>
    </source>
</evidence>
<proteinExistence type="inferred from homology"/>
<feature type="domain" description="FtsX extracellular" evidence="13">
    <location>
        <begin position="59"/>
        <end position="148"/>
    </location>
</feature>
<dbReference type="InterPro" id="IPR004513">
    <property type="entry name" value="FtsX"/>
</dbReference>
<name>A0A1G1YXN4_9BACT</name>
<dbReference type="AlphaFoldDB" id="A0A1G1YXN4"/>
<evidence type="ECO:0000256" key="5">
    <source>
        <dbReference type="ARBA" id="ARBA00022618"/>
    </source>
</evidence>
<feature type="transmembrane region" description="Helical" evidence="11">
    <location>
        <begin position="226"/>
        <end position="254"/>
    </location>
</feature>
<evidence type="ECO:0000256" key="10">
    <source>
        <dbReference type="PIRNR" id="PIRNR003097"/>
    </source>
</evidence>
<dbReference type="PIRSF" id="PIRSF003097">
    <property type="entry name" value="FtsX"/>
    <property type="match status" value="1"/>
</dbReference>
<keyword evidence="5 10" id="KW-0132">Cell division</keyword>
<dbReference type="Pfam" id="PF02687">
    <property type="entry name" value="FtsX"/>
    <property type="match status" value="1"/>
</dbReference>
<feature type="domain" description="ABC3 transporter permease C-terminal" evidence="12">
    <location>
        <begin position="183"/>
        <end position="303"/>
    </location>
</feature>
<evidence type="ECO:0000259" key="12">
    <source>
        <dbReference type="Pfam" id="PF02687"/>
    </source>
</evidence>
<keyword evidence="6 11" id="KW-0812">Transmembrane</keyword>
<accession>A0A1G1YXN4</accession>
<feature type="transmembrane region" description="Helical" evidence="11">
    <location>
        <begin position="274"/>
        <end position="298"/>
    </location>
</feature>
<dbReference type="Gene3D" id="3.30.70.3040">
    <property type="match status" value="1"/>
</dbReference>
<keyword evidence="9 10" id="KW-0131">Cell cycle</keyword>
<evidence type="ECO:0000256" key="2">
    <source>
        <dbReference type="ARBA" id="ARBA00007379"/>
    </source>
</evidence>
<evidence type="ECO:0000256" key="8">
    <source>
        <dbReference type="ARBA" id="ARBA00023136"/>
    </source>
</evidence>
<protein>
    <recommendedName>
        <fullName evidence="3 10">Cell division protein FtsX</fullName>
    </recommendedName>
</protein>
<gene>
    <name evidence="14" type="ORF">A2119_00855</name>
</gene>
<feature type="transmembrane region" description="Helical" evidence="11">
    <location>
        <begin position="179"/>
        <end position="205"/>
    </location>
</feature>
<evidence type="ECO:0000256" key="11">
    <source>
        <dbReference type="SAM" id="Phobius"/>
    </source>
</evidence>
<dbReference type="InterPro" id="IPR003838">
    <property type="entry name" value="ABC3_permease_C"/>
</dbReference>
<comment type="caution">
    <text evidence="14">The sequence shown here is derived from an EMBL/GenBank/DDBJ whole genome shotgun (WGS) entry which is preliminary data.</text>
</comment>
<dbReference type="GO" id="GO:0051301">
    <property type="term" value="P:cell division"/>
    <property type="evidence" value="ECO:0007669"/>
    <property type="project" value="UniProtKB-KW"/>
</dbReference>
<reference evidence="14 15" key="1">
    <citation type="journal article" date="2016" name="Nat. Commun.">
        <title>Thousands of microbial genomes shed light on interconnected biogeochemical processes in an aquifer system.</title>
        <authorList>
            <person name="Anantharaman K."/>
            <person name="Brown C.T."/>
            <person name="Hug L.A."/>
            <person name="Sharon I."/>
            <person name="Castelle C.J."/>
            <person name="Probst A.J."/>
            <person name="Thomas B.C."/>
            <person name="Singh A."/>
            <person name="Wilkins M.J."/>
            <person name="Karaoz U."/>
            <person name="Brodie E.L."/>
            <person name="Williams K.H."/>
            <person name="Hubbard S.S."/>
            <person name="Banfield J.F."/>
        </authorList>
    </citation>
    <scope>NUCLEOTIDE SEQUENCE [LARGE SCALE GENOMIC DNA]</scope>
</reference>
<feature type="transmembrane region" description="Helical" evidence="11">
    <location>
        <begin position="21"/>
        <end position="46"/>
    </location>
</feature>
<keyword evidence="4 10" id="KW-1003">Cell membrane</keyword>
<evidence type="ECO:0000256" key="1">
    <source>
        <dbReference type="ARBA" id="ARBA00004651"/>
    </source>
</evidence>
<dbReference type="InterPro" id="IPR040690">
    <property type="entry name" value="FtsX_ECD"/>
</dbReference>